<dbReference type="STRING" id="1803587.GCA_001593825_00268"/>
<dbReference type="AlphaFoldDB" id="A0A1B7W1A2"/>
<dbReference type="InterPro" id="IPR015813">
    <property type="entry name" value="Pyrv/PenolPyrv_kinase-like_dom"/>
</dbReference>
<gene>
    <name evidence="1" type="ORF">AN481_02115</name>
</gene>
<dbReference type="Gene3D" id="3.20.20.60">
    <property type="entry name" value="Phosphoenolpyruvate-binding domains"/>
    <property type="match status" value="1"/>
</dbReference>
<protein>
    <submittedName>
        <fullName evidence="1">Carboxyvinyl-carboxyphosphonate phosphorylmutase</fullName>
    </submittedName>
</protein>
<sequence length="287" mass="30959">MSTTQKLRELLTSPEIIVIPGVYDCLSAKLVEKAGFNVAATSGFGIAASTLGLPDYGFLTATENFYTVGRIAQSINIPLIADCDTGYGNALNVIRTVKDAVHLGLAGIILEDQEWPKKCGHFAGKRVISMAEHTGKIRAAVESRGDSGLVIIARTDARAPLGLEEAINRGQSYINAGADVLFVEAPQSVTELQIIATAFPNIPLVANIVEGGKTPAISPAELQNLGFKIVFFPLTALMAVTEVMSVCFRHLKEQGRTDNLSGLMNFQDFQELMNVPQYLAVEKKYQE</sequence>
<organism evidence="1 2">
    <name type="scientific">Aphanizomenon flos-aquae LD13</name>
    <dbReference type="NCBI Taxonomy" id="1710894"/>
    <lineage>
        <taxon>Bacteria</taxon>
        <taxon>Bacillati</taxon>
        <taxon>Cyanobacteriota</taxon>
        <taxon>Cyanophyceae</taxon>
        <taxon>Nostocales</taxon>
        <taxon>Aphanizomenonaceae</taxon>
        <taxon>Aphanizomenon</taxon>
    </lineage>
</organism>
<dbReference type="EMBL" id="LJOY01000004">
    <property type="protein sequence ID" value="OBQ27060.1"/>
    <property type="molecule type" value="Genomic_DNA"/>
</dbReference>
<accession>A0A1B7W1A2</accession>
<dbReference type="InterPro" id="IPR040442">
    <property type="entry name" value="Pyrv_kinase-like_dom_sf"/>
</dbReference>
<dbReference type="PANTHER" id="PTHR42905">
    <property type="entry name" value="PHOSPHOENOLPYRUVATE CARBOXYLASE"/>
    <property type="match status" value="1"/>
</dbReference>
<reference evidence="1 2" key="1">
    <citation type="submission" date="2015-09" db="EMBL/GenBank/DDBJ databases">
        <title>Whole genome shotgun sequence assembly of Aphanizomenon flos-aquae UKL13.</title>
        <authorList>
            <person name="Driscoll C."/>
        </authorList>
    </citation>
    <scope>NUCLEOTIDE SEQUENCE [LARGE SCALE GENOMIC DNA]</scope>
    <source>
        <strain evidence="1">MDT13</strain>
    </source>
</reference>
<dbReference type="Pfam" id="PF13714">
    <property type="entry name" value="PEP_mutase"/>
    <property type="match status" value="1"/>
</dbReference>
<evidence type="ECO:0000313" key="1">
    <source>
        <dbReference type="EMBL" id="OBQ27060.1"/>
    </source>
</evidence>
<dbReference type="InterPro" id="IPR039556">
    <property type="entry name" value="ICL/PEPM"/>
</dbReference>
<dbReference type="CDD" id="cd00377">
    <property type="entry name" value="ICL_PEPM"/>
    <property type="match status" value="1"/>
</dbReference>
<dbReference type="SUPFAM" id="SSF51621">
    <property type="entry name" value="Phosphoenolpyruvate/pyruvate domain"/>
    <property type="match status" value="1"/>
</dbReference>
<dbReference type="Proteomes" id="UP000092382">
    <property type="component" value="Unassembled WGS sequence"/>
</dbReference>
<name>A0A1B7W1A2_APHFL</name>
<proteinExistence type="predicted"/>
<comment type="caution">
    <text evidence="1">The sequence shown here is derived from an EMBL/GenBank/DDBJ whole genome shotgun (WGS) entry which is preliminary data.</text>
</comment>
<dbReference type="PANTHER" id="PTHR42905:SF5">
    <property type="entry name" value="CARBOXYVINYL-CARBOXYPHOSPHONATE PHOSPHORYLMUTASE, CHLOROPLASTIC"/>
    <property type="match status" value="1"/>
</dbReference>
<dbReference type="GO" id="GO:0016833">
    <property type="term" value="F:oxo-acid-lyase activity"/>
    <property type="evidence" value="ECO:0007669"/>
    <property type="project" value="UniProtKB-ARBA"/>
</dbReference>
<evidence type="ECO:0000313" key="2">
    <source>
        <dbReference type="Proteomes" id="UP000092382"/>
    </source>
</evidence>
<dbReference type="PATRIC" id="fig|1710894.3.peg.351"/>